<proteinExistence type="predicted"/>
<dbReference type="EMBL" id="BGKI01000001">
    <property type="protein sequence ID" value="GBH33312.1"/>
    <property type="molecule type" value="Genomic_DNA"/>
</dbReference>
<keyword evidence="2" id="KW-1185">Reference proteome</keyword>
<comment type="caution">
    <text evidence="1">The sequence shown here is derived from an EMBL/GenBank/DDBJ whole genome shotgun (WGS) entry which is preliminary data.</text>
</comment>
<evidence type="ECO:0000313" key="2">
    <source>
        <dbReference type="Proteomes" id="UP000245829"/>
    </source>
</evidence>
<dbReference type="RefSeq" id="WP_109875977.1">
    <property type="nucleotide sequence ID" value="NZ_AP026695.1"/>
</dbReference>
<protein>
    <submittedName>
        <fullName evidence="1">Uncharacterized protein</fullName>
    </submittedName>
</protein>
<organism evidence="1 2">
    <name type="scientific">Nitrosopumilus zosterae</name>
    <dbReference type="NCBI Taxonomy" id="718286"/>
    <lineage>
        <taxon>Archaea</taxon>
        <taxon>Nitrososphaerota</taxon>
        <taxon>Nitrososphaeria</taxon>
        <taxon>Nitrosopumilales</taxon>
        <taxon>Nitrosopumilaceae</taxon>
        <taxon>Nitrosopumilus</taxon>
    </lineage>
</organism>
<name>A0A2S2KNW0_9ARCH</name>
<sequence>MIVRILSALVMIMFLVTFSSAFALNELERATMNDPRLENAFGQPVDDNVNVNQQIQISADITNNQEKSQNFVYLVQIKNENDFVVSLGWISGQLTPNQKLNPSLSWTPNDSGEFVAEIFVWEGLVNHSALANYSEINIFVS</sequence>
<gene>
    <name evidence="1" type="ORF">NZNM25_01030</name>
</gene>
<accession>A0A2S2KNW0</accession>
<evidence type="ECO:0000313" key="1">
    <source>
        <dbReference type="EMBL" id="GBH33312.1"/>
    </source>
</evidence>
<dbReference type="Proteomes" id="UP000245829">
    <property type="component" value="Unassembled WGS sequence"/>
</dbReference>
<dbReference type="OrthoDB" id="11516at2157"/>
<dbReference type="GeneID" id="76209431"/>
<reference evidence="1 2" key="1">
    <citation type="submission" date="2018-05" db="EMBL/GenBank/DDBJ databases">
        <title>genome sequencing of Nitrosopumilus sp. NM25.</title>
        <authorList>
            <person name="Mori K."/>
            <person name="Nakagawa T."/>
        </authorList>
    </citation>
    <scope>NUCLEOTIDE SEQUENCE [LARGE SCALE GENOMIC DNA]</scope>
    <source>
        <strain evidence="1 2">NM25</strain>
    </source>
</reference>
<dbReference type="AlphaFoldDB" id="A0A2S2KNW0"/>